<keyword evidence="3" id="KW-1185">Reference proteome</keyword>
<feature type="region of interest" description="Disordered" evidence="1">
    <location>
        <begin position="390"/>
        <end position="429"/>
    </location>
</feature>
<evidence type="ECO:0000313" key="3">
    <source>
        <dbReference type="Proteomes" id="UP000053257"/>
    </source>
</evidence>
<name>A0A0C3PFG4_PHLG1</name>
<feature type="region of interest" description="Disordered" evidence="1">
    <location>
        <begin position="281"/>
        <end position="310"/>
    </location>
</feature>
<sequence>MATRAWLNSILHPLDELADLSDPSILPWEAVTVREEAQPTDTSSVSNDAAVGPAEQVPDTTKDVAHVAVNHRPEPAHDTTAVQSVATTDDQSAATALVEYTPDRDLDGQFSLSTRLDIGALADEQFGEPGATNDASNNLLECKAKMLHRTQKRTQACSPKLSEYADSLECGEDESAQKRNSNLPAKNVTSRSVLREVTYHRIQADVPQYLFSPFQYDTNAEDDIKGSSKIFPGPPSHESKTTNTTKLSSTDRLKSTVERCASGRYTDGASIMSTRPSLALPRRSARLASKPKTPAPKAPTKAAQTTGVKHVETKNAKDTYKGPAVDVPVCQPWKHVHGPCATRPSPSPPSLLVWLAEPLPSHVVFVRNPDYTPADRSSREWLSLWDLPSWGASEGAKNESATTGDMKDRGVNERDASESERLFKRRRVR</sequence>
<dbReference type="AlphaFoldDB" id="A0A0C3PFG4"/>
<dbReference type="Proteomes" id="UP000053257">
    <property type="component" value="Unassembled WGS sequence"/>
</dbReference>
<organism evidence="2 3">
    <name type="scientific">Phlebiopsis gigantea (strain 11061_1 CR5-6)</name>
    <name type="common">White-rot fungus</name>
    <name type="synonym">Peniophora gigantea</name>
    <dbReference type="NCBI Taxonomy" id="745531"/>
    <lineage>
        <taxon>Eukaryota</taxon>
        <taxon>Fungi</taxon>
        <taxon>Dikarya</taxon>
        <taxon>Basidiomycota</taxon>
        <taxon>Agaricomycotina</taxon>
        <taxon>Agaricomycetes</taxon>
        <taxon>Polyporales</taxon>
        <taxon>Phanerochaetaceae</taxon>
        <taxon>Phlebiopsis</taxon>
    </lineage>
</organism>
<feature type="region of interest" description="Disordered" evidence="1">
    <location>
        <begin position="35"/>
        <end position="60"/>
    </location>
</feature>
<evidence type="ECO:0000313" key="2">
    <source>
        <dbReference type="EMBL" id="KIP04298.1"/>
    </source>
</evidence>
<evidence type="ECO:0000256" key="1">
    <source>
        <dbReference type="SAM" id="MobiDB-lite"/>
    </source>
</evidence>
<protein>
    <submittedName>
        <fullName evidence="2">Uncharacterized protein</fullName>
    </submittedName>
</protein>
<feature type="region of interest" description="Disordered" evidence="1">
    <location>
        <begin position="230"/>
        <end position="254"/>
    </location>
</feature>
<dbReference type="EMBL" id="KN840579">
    <property type="protein sequence ID" value="KIP04298.1"/>
    <property type="molecule type" value="Genomic_DNA"/>
</dbReference>
<proteinExistence type="predicted"/>
<dbReference type="HOGENOM" id="CLU_639525_0_0_1"/>
<accession>A0A0C3PFG4</accession>
<gene>
    <name evidence="2" type="ORF">PHLGIDRAFT_120823</name>
</gene>
<feature type="compositionally biased region" description="Basic and acidic residues" evidence="1">
    <location>
        <begin position="405"/>
        <end position="422"/>
    </location>
</feature>
<reference evidence="2 3" key="1">
    <citation type="journal article" date="2014" name="PLoS Genet.">
        <title>Analysis of the Phlebiopsis gigantea genome, transcriptome and secretome provides insight into its pioneer colonization strategies of wood.</title>
        <authorList>
            <person name="Hori C."/>
            <person name="Ishida T."/>
            <person name="Igarashi K."/>
            <person name="Samejima M."/>
            <person name="Suzuki H."/>
            <person name="Master E."/>
            <person name="Ferreira P."/>
            <person name="Ruiz-Duenas F.J."/>
            <person name="Held B."/>
            <person name="Canessa P."/>
            <person name="Larrondo L.F."/>
            <person name="Schmoll M."/>
            <person name="Druzhinina I.S."/>
            <person name="Kubicek C.P."/>
            <person name="Gaskell J.A."/>
            <person name="Kersten P."/>
            <person name="St John F."/>
            <person name="Glasner J."/>
            <person name="Sabat G."/>
            <person name="Splinter BonDurant S."/>
            <person name="Syed K."/>
            <person name="Yadav J."/>
            <person name="Mgbeahuruike A.C."/>
            <person name="Kovalchuk A."/>
            <person name="Asiegbu F.O."/>
            <person name="Lackner G."/>
            <person name="Hoffmeister D."/>
            <person name="Rencoret J."/>
            <person name="Gutierrez A."/>
            <person name="Sun H."/>
            <person name="Lindquist E."/>
            <person name="Barry K."/>
            <person name="Riley R."/>
            <person name="Grigoriev I.V."/>
            <person name="Henrissat B."/>
            <person name="Kues U."/>
            <person name="Berka R.M."/>
            <person name="Martinez A.T."/>
            <person name="Covert S.F."/>
            <person name="Blanchette R.A."/>
            <person name="Cullen D."/>
        </authorList>
    </citation>
    <scope>NUCLEOTIDE SEQUENCE [LARGE SCALE GENOMIC DNA]</scope>
    <source>
        <strain evidence="2 3">11061_1 CR5-6</strain>
    </source>
</reference>